<feature type="region of interest" description="Disordered" evidence="1">
    <location>
        <begin position="135"/>
        <end position="179"/>
    </location>
</feature>
<evidence type="ECO:0000313" key="3">
    <source>
        <dbReference type="Proteomes" id="UP000051574"/>
    </source>
</evidence>
<evidence type="ECO:0000256" key="1">
    <source>
        <dbReference type="SAM" id="MobiDB-lite"/>
    </source>
</evidence>
<gene>
    <name evidence="2" type="ORF">AMK59_1730</name>
</gene>
<feature type="compositionally biased region" description="Polar residues" evidence="1">
    <location>
        <begin position="23"/>
        <end position="53"/>
    </location>
</feature>
<feature type="compositionally biased region" description="Low complexity" evidence="1">
    <location>
        <begin position="144"/>
        <end position="155"/>
    </location>
</feature>
<name>A0A0T6B9E5_9SCAR</name>
<dbReference type="Pfam" id="PF08524">
    <property type="entry name" value="rRNA_processing"/>
    <property type="match status" value="1"/>
</dbReference>
<evidence type="ECO:0000313" key="2">
    <source>
        <dbReference type="EMBL" id="KRT83969.1"/>
    </source>
</evidence>
<sequence length="179" mass="21450">MAKNDITPERKHKRDTFFKKPKQNQMRNQPNKNDFQTSESKCHASNSFFIKNTSHTKETASKSKQNTQLDTTKKPFDKKKWRLQRYSKKYKLQQWEETRKKVILKEYYKQTKGDTNTNFNVQQIYEDAQKDDLNSSMIDELENENNLNSEITNDNVSELNRELSTNTDGRNSQEKRRER</sequence>
<reference evidence="2 3" key="1">
    <citation type="submission" date="2015-09" db="EMBL/GenBank/DDBJ databases">
        <title>Draft genome of the scarab beetle Oryctes borbonicus.</title>
        <authorList>
            <person name="Meyer J.M."/>
            <person name="Markov G.V."/>
            <person name="Baskaran P."/>
            <person name="Herrmann M."/>
            <person name="Sommer R.J."/>
            <person name="Roedelsperger C."/>
        </authorList>
    </citation>
    <scope>NUCLEOTIDE SEQUENCE [LARGE SCALE GENOMIC DNA]</scope>
    <source>
        <strain evidence="2">OB123</strain>
        <tissue evidence="2">Whole animal</tissue>
    </source>
</reference>
<dbReference type="Proteomes" id="UP000051574">
    <property type="component" value="Unassembled WGS sequence"/>
</dbReference>
<dbReference type="AlphaFoldDB" id="A0A0T6B9E5"/>
<feature type="region of interest" description="Disordered" evidence="1">
    <location>
        <begin position="1"/>
        <end position="76"/>
    </location>
</feature>
<dbReference type="OrthoDB" id="5377144at2759"/>
<keyword evidence="3" id="KW-1185">Reference proteome</keyword>
<dbReference type="EMBL" id="LJIG01002971">
    <property type="protein sequence ID" value="KRT83969.1"/>
    <property type="molecule type" value="Genomic_DNA"/>
</dbReference>
<feature type="compositionally biased region" description="Basic residues" evidence="1">
    <location>
        <begin position="10"/>
        <end position="22"/>
    </location>
</feature>
<organism evidence="2 3">
    <name type="scientific">Oryctes borbonicus</name>
    <dbReference type="NCBI Taxonomy" id="1629725"/>
    <lineage>
        <taxon>Eukaryota</taxon>
        <taxon>Metazoa</taxon>
        <taxon>Ecdysozoa</taxon>
        <taxon>Arthropoda</taxon>
        <taxon>Hexapoda</taxon>
        <taxon>Insecta</taxon>
        <taxon>Pterygota</taxon>
        <taxon>Neoptera</taxon>
        <taxon>Endopterygota</taxon>
        <taxon>Coleoptera</taxon>
        <taxon>Polyphaga</taxon>
        <taxon>Scarabaeiformia</taxon>
        <taxon>Scarabaeidae</taxon>
        <taxon>Dynastinae</taxon>
        <taxon>Oryctes</taxon>
    </lineage>
</organism>
<comment type="caution">
    <text evidence="2">The sequence shown here is derived from an EMBL/GenBank/DDBJ whole genome shotgun (WGS) entry which is preliminary data.</text>
</comment>
<feature type="compositionally biased region" description="Polar residues" evidence="1">
    <location>
        <begin position="156"/>
        <end position="170"/>
    </location>
</feature>
<accession>A0A0T6B9E5</accession>
<dbReference type="InterPro" id="IPR013730">
    <property type="entry name" value="Fyv7/TAP26"/>
</dbReference>
<protein>
    <submittedName>
        <fullName evidence="2">Uncharacterized protein</fullName>
    </submittedName>
</protein>
<proteinExistence type="predicted"/>